<dbReference type="PANTHER" id="PTHR40050:SF1">
    <property type="entry name" value="INNER SPORE COAT PROTEIN H"/>
    <property type="match status" value="1"/>
</dbReference>
<dbReference type="Pfam" id="PF08757">
    <property type="entry name" value="CotH"/>
    <property type="match status" value="1"/>
</dbReference>
<keyword evidence="1" id="KW-0418">Kinase</keyword>
<evidence type="ECO:0000313" key="2">
    <source>
        <dbReference type="Proteomes" id="UP001529421"/>
    </source>
</evidence>
<accession>A0ABT7V6U6</accession>
<dbReference type="EMBL" id="JAUDDZ010000001">
    <property type="protein sequence ID" value="MDM8274213.1"/>
    <property type="molecule type" value="Genomic_DNA"/>
</dbReference>
<dbReference type="PANTHER" id="PTHR40050">
    <property type="entry name" value="INNER SPORE COAT PROTEIN H"/>
    <property type="match status" value="1"/>
</dbReference>
<keyword evidence="1" id="KW-0808">Transferase</keyword>
<dbReference type="InterPro" id="IPR014867">
    <property type="entry name" value="Spore_coat_CotH_CotH2/3/7"/>
</dbReference>
<sequence>MLGKRSIDAACVAAILVAVLLTSAFAWAGSLGLIEADRDDAYLDLLFESGRVHHIDIQIDDWDAFLASAPAEVYTPCSVAVDGEELSDVGLRAKGNNSLSHLSARGLTRYSLKIEFDHYRDGQTYHGLDKLSLDAAFQDNSYLKTYLAFDMMRFMGVPTPATSFVQVSVNGEAWGLYLAIEEPEDAFAERVWGAGRGLLYKPDYRSLDDENADVALRYLGDDPASYPGIFERARIETSPHDEERLIEALRLLDAGDRASIEAAVDVEEVLRYFAVQTFVVNLDSYLGRTGHNYLLYEEDGRISLAPWDYNLAFGTYALGRPELPDDATTAVNLPIDTPAATEVLARRPLFSKLMAHEAYRLAYHDNLSYLAAEYVERGRLQQTLQDAAELIAPYVEADATRYITYEEFLQGVNTLEAFCLLRAESVRGQLEGNIPCTNEGQLSAPDALVDASSIRIEDLGELSDLD</sequence>
<name>A0ABT7V6U6_9ACTN</name>
<protein>
    <submittedName>
        <fullName evidence="1">CotH kinase family protein</fullName>
    </submittedName>
</protein>
<dbReference type="GO" id="GO:0016301">
    <property type="term" value="F:kinase activity"/>
    <property type="evidence" value="ECO:0007669"/>
    <property type="project" value="UniProtKB-KW"/>
</dbReference>
<organism evidence="1 2">
    <name type="scientific">Enorma phocaeensis</name>
    <dbReference type="NCBI Taxonomy" id="1871019"/>
    <lineage>
        <taxon>Bacteria</taxon>
        <taxon>Bacillati</taxon>
        <taxon>Actinomycetota</taxon>
        <taxon>Coriobacteriia</taxon>
        <taxon>Coriobacteriales</taxon>
        <taxon>Coriobacteriaceae</taxon>
        <taxon>Enorma</taxon>
    </lineage>
</organism>
<comment type="caution">
    <text evidence="1">The sequence shown here is derived from an EMBL/GenBank/DDBJ whole genome shotgun (WGS) entry which is preliminary data.</text>
</comment>
<dbReference type="RefSeq" id="WP_289544024.1">
    <property type="nucleotide sequence ID" value="NZ_JAUDDZ010000001.1"/>
</dbReference>
<reference evidence="2" key="1">
    <citation type="submission" date="2023-06" db="EMBL/GenBank/DDBJ databases">
        <title>Identification and characterization of horizontal gene transfer across gut microbiota members of farm animals based on homology search.</title>
        <authorList>
            <person name="Zeman M."/>
            <person name="Kubasova T."/>
            <person name="Jahodarova E."/>
            <person name="Nykrynova M."/>
            <person name="Rychlik I."/>
        </authorList>
    </citation>
    <scope>NUCLEOTIDE SEQUENCE [LARGE SCALE GENOMIC DNA]</scope>
    <source>
        <strain evidence="2">154_Feed</strain>
    </source>
</reference>
<reference evidence="1 2" key="2">
    <citation type="submission" date="2023-06" db="EMBL/GenBank/DDBJ databases">
        <authorList>
            <person name="Zeman M."/>
            <person name="Kubasova T."/>
            <person name="Jahodarova E."/>
            <person name="Nykrynova M."/>
            <person name="Rychlik I."/>
        </authorList>
    </citation>
    <scope>NUCLEOTIDE SEQUENCE [LARGE SCALE GENOMIC DNA]</scope>
    <source>
        <strain evidence="1 2">154_Feed</strain>
    </source>
</reference>
<keyword evidence="2" id="KW-1185">Reference proteome</keyword>
<gene>
    <name evidence="1" type="ORF">QUW28_01690</name>
</gene>
<proteinExistence type="predicted"/>
<dbReference type="Proteomes" id="UP001529421">
    <property type="component" value="Unassembled WGS sequence"/>
</dbReference>
<evidence type="ECO:0000313" key="1">
    <source>
        <dbReference type="EMBL" id="MDM8274213.1"/>
    </source>
</evidence>